<dbReference type="FunFam" id="3.40.50.300:FF:000665">
    <property type="entry name" value="ABC transporter A family member 2"/>
    <property type="match status" value="1"/>
</dbReference>
<keyword evidence="7 8" id="KW-0472">Membrane</keyword>
<dbReference type="GO" id="GO:0005319">
    <property type="term" value="F:lipid transporter activity"/>
    <property type="evidence" value="ECO:0007669"/>
    <property type="project" value="TreeGrafter"/>
</dbReference>
<accession>A0A1Y1Y8Q5</accession>
<protein>
    <submittedName>
        <fullName evidence="10">p-loop containing nucleoside triphosphate hydrolase protein</fullName>
    </submittedName>
</protein>
<feature type="transmembrane region" description="Helical" evidence="8">
    <location>
        <begin position="446"/>
        <end position="465"/>
    </location>
</feature>
<dbReference type="SMART" id="SM00382">
    <property type="entry name" value="AAA"/>
    <property type="match status" value="1"/>
</dbReference>
<dbReference type="GO" id="GO:0005524">
    <property type="term" value="F:ATP binding"/>
    <property type="evidence" value="ECO:0007669"/>
    <property type="project" value="UniProtKB-KW"/>
</dbReference>
<dbReference type="GO" id="GO:0016020">
    <property type="term" value="C:membrane"/>
    <property type="evidence" value="ECO:0007669"/>
    <property type="project" value="UniProtKB-SubCell"/>
</dbReference>
<dbReference type="Proteomes" id="UP000193498">
    <property type="component" value="Unassembled WGS sequence"/>
</dbReference>
<dbReference type="GO" id="GO:0140359">
    <property type="term" value="F:ABC-type transporter activity"/>
    <property type="evidence" value="ECO:0007669"/>
    <property type="project" value="InterPro"/>
</dbReference>
<dbReference type="STRING" id="1314790.A0A1Y1Y8Q5"/>
<evidence type="ECO:0000256" key="7">
    <source>
        <dbReference type="ARBA" id="ARBA00023136"/>
    </source>
</evidence>
<evidence type="ECO:0000313" key="11">
    <source>
        <dbReference type="Proteomes" id="UP000193498"/>
    </source>
</evidence>
<dbReference type="PANTHER" id="PTHR19229">
    <property type="entry name" value="ATP-BINDING CASSETTE TRANSPORTER SUBFAMILY A ABCA"/>
    <property type="match status" value="1"/>
</dbReference>
<evidence type="ECO:0000256" key="1">
    <source>
        <dbReference type="ARBA" id="ARBA00004141"/>
    </source>
</evidence>
<dbReference type="PROSITE" id="PS00211">
    <property type="entry name" value="ABC_TRANSPORTER_1"/>
    <property type="match status" value="1"/>
</dbReference>
<dbReference type="InterPro" id="IPR003593">
    <property type="entry name" value="AAA+_ATPase"/>
</dbReference>
<evidence type="ECO:0000313" key="10">
    <source>
        <dbReference type="EMBL" id="ORX94383.1"/>
    </source>
</evidence>
<dbReference type="PROSITE" id="PS50893">
    <property type="entry name" value="ABC_TRANSPORTER_2"/>
    <property type="match status" value="1"/>
</dbReference>
<dbReference type="InterPro" id="IPR026082">
    <property type="entry name" value="ABCA"/>
</dbReference>
<feature type="transmembrane region" description="Helical" evidence="8">
    <location>
        <begin position="379"/>
        <end position="401"/>
    </location>
</feature>
<keyword evidence="10" id="KW-0378">Hydrolase</keyword>
<feature type="transmembrane region" description="Helical" evidence="8">
    <location>
        <begin position="341"/>
        <end position="367"/>
    </location>
</feature>
<comment type="caution">
    <text evidence="10">The sequence shown here is derived from an EMBL/GenBank/DDBJ whole genome shotgun (WGS) entry which is preliminary data.</text>
</comment>
<evidence type="ECO:0000256" key="6">
    <source>
        <dbReference type="ARBA" id="ARBA00022989"/>
    </source>
</evidence>
<dbReference type="InParanoid" id="A0A1Y1Y8Q5"/>
<keyword evidence="4" id="KW-0547">Nucleotide-binding</keyword>
<dbReference type="InterPro" id="IPR013525">
    <property type="entry name" value="ABC2_TM"/>
</dbReference>
<dbReference type="Pfam" id="PF00005">
    <property type="entry name" value="ABC_tran"/>
    <property type="match status" value="1"/>
</dbReference>
<evidence type="ECO:0000256" key="2">
    <source>
        <dbReference type="ARBA" id="ARBA00022448"/>
    </source>
</evidence>
<feature type="domain" description="ABC transporter" evidence="9">
    <location>
        <begin position="539"/>
        <end position="777"/>
    </location>
</feature>
<comment type="subcellular location">
    <subcellularLocation>
        <location evidence="1">Membrane</location>
        <topology evidence="1">Multi-pass membrane protein</topology>
    </subcellularLocation>
</comment>
<dbReference type="InterPro" id="IPR003439">
    <property type="entry name" value="ABC_transporter-like_ATP-bd"/>
</dbReference>
<dbReference type="OrthoDB" id="8061355at2759"/>
<evidence type="ECO:0000256" key="3">
    <source>
        <dbReference type="ARBA" id="ARBA00022692"/>
    </source>
</evidence>
<dbReference type="EMBL" id="MCFE01000206">
    <property type="protein sequence ID" value="ORX94383.1"/>
    <property type="molecule type" value="Genomic_DNA"/>
</dbReference>
<feature type="transmembrane region" description="Helical" evidence="8">
    <location>
        <begin position="295"/>
        <end position="321"/>
    </location>
</feature>
<dbReference type="GO" id="GO:0016887">
    <property type="term" value="F:ATP hydrolysis activity"/>
    <property type="evidence" value="ECO:0007669"/>
    <property type="project" value="InterPro"/>
</dbReference>
<dbReference type="Gene3D" id="3.40.50.300">
    <property type="entry name" value="P-loop containing nucleotide triphosphate hydrolases"/>
    <property type="match status" value="1"/>
</dbReference>
<evidence type="ECO:0000256" key="8">
    <source>
        <dbReference type="SAM" id="Phobius"/>
    </source>
</evidence>
<proteinExistence type="predicted"/>
<dbReference type="AlphaFoldDB" id="A0A1Y1Y8Q5"/>
<reference evidence="10 11" key="1">
    <citation type="submission" date="2016-07" db="EMBL/GenBank/DDBJ databases">
        <title>Pervasive Adenine N6-methylation of Active Genes in Fungi.</title>
        <authorList>
            <consortium name="DOE Joint Genome Institute"/>
            <person name="Mondo S.J."/>
            <person name="Dannebaum R.O."/>
            <person name="Kuo R.C."/>
            <person name="Labutti K."/>
            <person name="Haridas S."/>
            <person name="Kuo A."/>
            <person name="Salamov A."/>
            <person name="Ahrendt S.R."/>
            <person name="Lipzen A."/>
            <person name="Sullivan W."/>
            <person name="Andreopoulos W.B."/>
            <person name="Clum A."/>
            <person name="Lindquist E."/>
            <person name="Daum C."/>
            <person name="Ramamoorthy G.K."/>
            <person name="Gryganskyi A."/>
            <person name="Culley D."/>
            <person name="Magnuson J.K."/>
            <person name="James T.Y."/>
            <person name="O'Malley M.A."/>
            <person name="Stajich J.E."/>
            <person name="Spatafora J.W."/>
            <person name="Visel A."/>
            <person name="Grigoriev I.V."/>
        </authorList>
    </citation>
    <scope>NUCLEOTIDE SEQUENCE [LARGE SCALE GENOMIC DNA]</scope>
    <source>
        <strain evidence="10 11">CBS 931.73</strain>
    </source>
</reference>
<dbReference type="InterPro" id="IPR017871">
    <property type="entry name" value="ABC_transporter-like_CS"/>
</dbReference>
<dbReference type="InterPro" id="IPR027417">
    <property type="entry name" value="P-loop_NTPase"/>
</dbReference>
<evidence type="ECO:0000259" key="9">
    <source>
        <dbReference type="PROSITE" id="PS50893"/>
    </source>
</evidence>
<keyword evidence="6 8" id="KW-1133">Transmembrane helix</keyword>
<dbReference type="SUPFAM" id="SSF52540">
    <property type="entry name" value="P-loop containing nucleoside triphosphate hydrolases"/>
    <property type="match status" value="1"/>
</dbReference>
<keyword evidence="5" id="KW-0067">ATP-binding</keyword>
<organism evidence="10 11">
    <name type="scientific">Basidiobolus meristosporus CBS 931.73</name>
    <dbReference type="NCBI Taxonomy" id="1314790"/>
    <lineage>
        <taxon>Eukaryota</taxon>
        <taxon>Fungi</taxon>
        <taxon>Fungi incertae sedis</taxon>
        <taxon>Zoopagomycota</taxon>
        <taxon>Entomophthoromycotina</taxon>
        <taxon>Basidiobolomycetes</taxon>
        <taxon>Basidiobolales</taxon>
        <taxon>Basidiobolaceae</taxon>
        <taxon>Basidiobolus</taxon>
    </lineage>
</organism>
<gene>
    <name evidence="10" type="ORF">K493DRAFT_337827</name>
</gene>
<dbReference type="PANTHER" id="PTHR19229:SF205">
    <property type="entry name" value="ABC TRANSPORTER A FAMILY MEMBER 1-RELATED"/>
    <property type="match status" value="1"/>
</dbReference>
<evidence type="ECO:0000256" key="4">
    <source>
        <dbReference type="ARBA" id="ARBA00022741"/>
    </source>
</evidence>
<keyword evidence="3 8" id="KW-0812">Transmembrane</keyword>
<feature type="transmembrane region" description="Helical" evidence="8">
    <location>
        <begin position="253"/>
        <end position="274"/>
    </location>
</feature>
<evidence type="ECO:0000256" key="5">
    <source>
        <dbReference type="ARBA" id="ARBA00022840"/>
    </source>
</evidence>
<dbReference type="CDD" id="cd03263">
    <property type="entry name" value="ABC_subfamily_A"/>
    <property type="match status" value="1"/>
</dbReference>
<keyword evidence="11" id="KW-1185">Reference proteome</keyword>
<dbReference type="Pfam" id="PF12698">
    <property type="entry name" value="ABC2_membrane_3"/>
    <property type="match status" value="1"/>
</dbReference>
<keyword evidence="2" id="KW-0813">Transport</keyword>
<feature type="transmembrane region" description="Helical" evidence="8">
    <location>
        <begin position="40"/>
        <end position="61"/>
    </location>
</feature>
<name>A0A1Y1Y8Q5_9FUNG</name>
<sequence>MSLTKEAHEFSGKQRTYRSGFFSQMRILLKRNFILQIRQWRSTFAQTVFFPILVLLLLYALQKIYNSRLSQSNYHPKPFDLTGVASCQGRTQNVPCINVLYTPDNEQNRLFLETFSTKNKQRTGNDWKLENVPMDLDYLPQTTLGFVPVPDYEFIYNYTLRHPNTTLFGIEFSTEPGPPVNYRYQIWFNSTLMSNGTDVFGDQVLSLVRGLDEAIIASVNDPSISTTPLLNVNLKDWPKVPTPGSGDEVVTQLGAVFFFCSEMIIFISVLNAIVAEKEKKLKHNMIMMGMKSEAYWLSWLISNFVLVIVCALITCGFGIAFGFGAFKYTNFGLHIPLTMPLLIGIFFFVIGLLFESFVFSSPYVGYVWWDPKTSPAGRLVLMFFPFFNFGKIFLDISLLTAGKLDVLTNTMVPGPGFKWKDLFIRAYDQPVSGLHGNYKDVPVPVISWYLLLMNIGLYTVLTWYLDKIIPDEFGFCYPPWFFLKPSYWLPKRSADRDLQNWLHLMEHQSSRLKLIPEDEDTDVARERIVTFNPEYPAAVRIAHLRKVYKNGVFRKSKLDKVAVRDLCLTLEEGKLLALLGQNGAGKSTTMNILSGLTPASSGDAWFFGYTRSSDIDAIRGMLGVCPQHDILFDDLTAAEHVELYANLKGIPRSEIPELIRTRLQAVRLLRVANKRSSAYSGGMKRRLSVVISTLGDPKIVFMDEPTTGMDPVNRRHVWSFIEQFKKDRVIILTTHSMEEADVLGDRIAIMALGRLRALGNSIQLKNKFGAGYRISMVVNPEHNAEVRDVVASLVPGANLEDDSAGSLIYQFPTDCMQHVPKFVRFLEDDAKNTDGRIVQAWGISQTTLEEVFLRLIREANPTKPKLH</sequence>